<keyword evidence="4 6" id="KW-1133">Transmembrane helix</keyword>
<reference evidence="7" key="1">
    <citation type="submission" date="2016-06" db="EMBL/GenBank/DDBJ databases">
        <title>Draft Genome sequence of the fungus Inonotus baumii.</title>
        <authorList>
            <person name="Zhu H."/>
            <person name="Lin W."/>
        </authorList>
    </citation>
    <scope>NUCLEOTIDE SEQUENCE</scope>
    <source>
        <strain evidence="7">821</strain>
    </source>
</reference>
<evidence type="ECO:0000256" key="2">
    <source>
        <dbReference type="ARBA" id="ARBA00009012"/>
    </source>
</evidence>
<sequence>MDFPIVPFLLAVVLAFHGLRKKSLSPSGALAAFIVGFLMLSAKVRAFGVSLIVFYLVGSRATKAGKSTKAKLEEGHQEAGYRTAQQVLCNSFSAFLATVLWTALFVPGTYLAQYLPGWIEEKGEPYSADDWCPLSSSRGYGWSRFLLLIILGHFACCLGDTLASELGILSKSPPILITTLRSVPPGTNGGVSALGTFASVTGGIIMGLTMGVSLALESSACRAVLAPMLTELIFIGGVAGLFGSMVSSDESVFDREIRARLNRELFFQVDSLMGATIQRTRFSSKTKRILLDEIPISAFSPNEIKVVSGLDLLTNNQVNLLSSIITALATAYFA</sequence>
<gene>
    <name evidence="7" type="ORF">A7U60_g5139</name>
</gene>
<comment type="caution">
    <text evidence="7">The sequence shown here is derived from an EMBL/GenBank/DDBJ whole genome shotgun (WGS) entry which is preliminary data.</text>
</comment>
<dbReference type="InterPro" id="IPR002794">
    <property type="entry name" value="DUF92_TMEM19"/>
</dbReference>
<dbReference type="PANTHER" id="PTHR13353:SF5">
    <property type="entry name" value="TRANSMEMBRANE PROTEIN 19"/>
    <property type="match status" value="1"/>
</dbReference>
<evidence type="ECO:0000256" key="3">
    <source>
        <dbReference type="ARBA" id="ARBA00022692"/>
    </source>
</evidence>
<evidence type="ECO:0000313" key="8">
    <source>
        <dbReference type="Proteomes" id="UP000757232"/>
    </source>
</evidence>
<dbReference type="OrthoDB" id="30881at2759"/>
<dbReference type="Proteomes" id="UP000757232">
    <property type="component" value="Unassembled WGS sequence"/>
</dbReference>
<feature type="transmembrane region" description="Helical" evidence="6">
    <location>
        <begin position="189"/>
        <end position="216"/>
    </location>
</feature>
<evidence type="ECO:0000256" key="5">
    <source>
        <dbReference type="ARBA" id="ARBA00023136"/>
    </source>
</evidence>
<dbReference type="Pfam" id="PF01940">
    <property type="entry name" value="DUF92"/>
    <property type="match status" value="2"/>
</dbReference>
<dbReference type="EMBL" id="LNZH02000188">
    <property type="protein sequence ID" value="OCB87815.1"/>
    <property type="molecule type" value="Genomic_DNA"/>
</dbReference>
<protein>
    <submittedName>
        <fullName evidence="7">Uncharacterized protein</fullName>
    </submittedName>
</protein>
<proteinExistence type="inferred from homology"/>
<evidence type="ECO:0000256" key="1">
    <source>
        <dbReference type="ARBA" id="ARBA00004141"/>
    </source>
</evidence>
<organism evidence="7 8">
    <name type="scientific">Sanghuangporus baumii</name>
    <name type="common">Phellinus baumii</name>
    <dbReference type="NCBI Taxonomy" id="108892"/>
    <lineage>
        <taxon>Eukaryota</taxon>
        <taxon>Fungi</taxon>
        <taxon>Dikarya</taxon>
        <taxon>Basidiomycota</taxon>
        <taxon>Agaricomycotina</taxon>
        <taxon>Agaricomycetes</taxon>
        <taxon>Hymenochaetales</taxon>
        <taxon>Hymenochaetaceae</taxon>
        <taxon>Sanghuangporus</taxon>
    </lineage>
</organism>
<feature type="transmembrane region" description="Helical" evidence="6">
    <location>
        <begin position="31"/>
        <end position="57"/>
    </location>
</feature>
<evidence type="ECO:0000256" key="4">
    <source>
        <dbReference type="ARBA" id="ARBA00022989"/>
    </source>
</evidence>
<evidence type="ECO:0000313" key="7">
    <source>
        <dbReference type="EMBL" id="OCB87815.1"/>
    </source>
</evidence>
<name>A0A9Q5HXS8_SANBA</name>
<feature type="transmembrane region" description="Helical" evidence="6">
    <location>
        <begin position="223"/>
        <end position="246"/>
    </location>
</feature>
<keyword evidence="5 6" id="KW-0472">Membrane</keyword>
<comment type="subcellular location">
    <subcellularLocation>
        <location evidence="1">Membrane</location>
        <topology evidence="1">Multi-pass membrane protein</topology>
    </subcellularLocation>
</comment>
<dbReference type="AlphaFoldDB" id="A0A9Q5HXS8"/>
<keyword evidence="8" id="KW-1185">Reference proteome</keyword>
<dbReference type="GO" id="GO:0016020">
    <property type="term" value="C:membrane"/>
    <property type="evidence" value="ECO:0007669"/>
    <property type="project" value="UniProtKB-SubCell"/>
</dbReference>
<comment type="similarity">
    <text evidence="2">Belongs to the TMEM19 family.</text>
</comment>
<dbReference type="PANTHER" id="PTHR13353">
    <property type="entry name" value="TRANSMEMBRANE PROTEIN 19"/>
    <property type="match status" value="1"/>
</dbReference>
<keyword evidence="3 6" id="KW-0812">Transmembrane</keyword>
<evidence type="ECO:0000256" key="6">
    <source>
        <dbReference type="SAM" id="Phobius"/>
    </source>
</evidence>
<accession>A0A9Q5HXS8</accession>